<evidence type="ECO:0000256" key="1">
    <source>
        <dbReference type="ARBA" id="ARBA00023015"/>
    </source>
</evidence>
<dbReference type="Gene3D" id="1.10.357.10">
    <property type="entry name" value="Tetracycline Repressor, domain 2"/>
    <property type="match status" value="1"/>
</dbReference>
<dbReference type="SUPFAM" id="SSF48498">
    <property type="entry name" value="Tetracyclin repressor-like, C-terminal domain"/>
    <property type="match status" value="1"/>
</dbReference>
<reference evidence="6 7" key="1">
    <citation type="submission" date="2019-10" db="EMBL/GenBank/DDBJ databases">
        <title>Vibrio sp. nov. isolated from a shrimp pond.</title>
        <authorList>
            <person name="Gomez-Gil B."/>
            <person name="Enciso-Ibarra J."/>
            <person name="Enciso-Ibarra K."/>
            <person name="Bolan-Mejia C."/>
        </authorList>
    </citation>
    <scope>NUCLEOTIDE SEQUENCE [LARGE SCALE GENOMIC DNA]</scope>
    <source>
        <strain evidence="6 7">CAIM 722</strain>
    </source>
</reference>
<dbReference type="Gene3D" id="1.10.10.60">
    <property type="entry name" value="Homeodomain-like"/>
    <property type="match status" value="1"/>
</dbReference>
<gene>
    <name evidence="6" type="ORF">F9817_06600</name>
</gene>
<dbReference type="AlphaFoldDB" id="A0A7X4LJ28"/>
<sequence>MTRVGRPRNFDRDEAVIKAMHLFWEKGYEPTSLKDLKGCLGNISSASFYAAFGSKQQLFEECLARYMDLNSEWLKSLKDSQSCARDALYQMLSDTIQCQLDSQTPKGCMTVLAGLNCCDENHEIQVVSAQARHAVRLAIIHCVERGVAQQELPADTNVNSFAMVFDSYLKGLSIEIRDGATYEELQSSLRFIMKLWK</sequence>
<feature type="domain" description="HTH tetR-type" evidence="4">
    <location>
        <begin position="19"/>
        <end position="62"/>
    </location>
</feature>
<evidence type="ECO:0000256" key="3">
    <source>
        <dbReference type="ARBA" id="ARBA00023163"/>
    </source>
</evidence>
<dbReference type="PANTHER" id="PTHR47506:SF1">
    <property type="entry name" value="HTH-TYPE TRANSCRIPTIONAL REGULATOR YJDC"/>
    <property type="match status" value="1"/>
</dbReference>
<keyword evidence="7" id="KW-1185">Reference proteome</keyword>
<dbReference type="InterPro" id="IPR036271">
    <property type="entry name" value="Tet_transcr_reg_TetR-rel_C_sf"/>
</dbReference>
<dbReference type="Pfam" id="PF00440">
    <property type="entry name" value="TetR_N"/>
    <property type="match status" value="1"/>
</dbReference>
<dbReference type="SUPFAM" id="SSF46689">
    <property type="entry name" value="Homeodomain-like"/>
    <property type="match status" value="1"/>
</dbReference>
<feature type="domain" description="Tetracyclin repressor-like C-terminal" evidence="5">
    <location>
        <begin position="88"/>
        <end position="174"/>
    </location>
</feature>
<evidence type="ECO:0000313" key="6">
    <source>
        <dbReference type="EMBL" id="MZI92863.1"/>
    </source>
</evidence>
<proteinExistence type="predicted"/>
<name>A0A7X4LJ28_9VIBR</name>
<dbReference type="Pfam" id="PF16925">
    <property type="entry name" value="TetR_C_13"/>
    <property type="match status" value="1"/>
</dbReference>
<evidence type="ECO:0000259" key="5">
    <source>
        <dbReference type="Pfam" id="PF16925"/>
    </source>
</evidence>
<dbReference type="InterPro" id="IPR009057">
    <property type="entry name" value="Homeodomain-like_sf"/>
</dbReference>
<dbReference type="PANTHER" id="PTHR47506">
    <property type="entry name" value="TRANSCRIPTIONAL REGULATORY PROTEIN"/>
    <property type="match status" value="1"/>
</dbReference>
<dbReference type="RefSeq" id="WP_161154159.1">
    <property type="nucleotide sequence ID" value="NZ_WEKT01000007.1"/>
</dbReference>
<keyword evidence="2" id="KW-0238">DNA-binding</keyword>
<evidence type="ECO:0000313" key="7">
    <source>
        <dbReference type="Proteomes" id="UP000462621"/>
    </source>
</evidence>
<dbReference type="EMBL" id="WEKT01000007">
    <property type="protein sequence ID" value="MZI92863.1"/>
    <property type="molecule type" value="Genomic_DNA"/>
</dbReference>
<protein>
    <submittedName>
        <fullName evidence="6">TetR family transcriptional regulator</fullName>
    </submittedName>
</protein>
<keyword evidence="1" id="KW-0805">Transcription regulation</keyword>
<accession>A0A7X4LJ28</accession>
<dbReference type="GO" id="GO:0003677">
    <property type="term" value="F:DNA binding"/>
    <property type="evidence" value="ECO:0007669"/>
    <property type="project" value="UniProtKB-KW"/>
</dbReference>
<dbReference type="InterPro" id="IPR011075">
    <property type="entry name" value="TetR_C"/>
</dbReference>
<organism evidence="6 7">
    <name type="scientific">Vibrio eleionomae</name>
    <dbReference type="NCBI Taxonomy" id="2653505"/>
    <lineage>
        <taxon>Bacteria</taxon>
        <taxon>Pseudomonadati</taxon>
        <taxon>Pseudomonadota</taxon>
        <taxon>Gammaproteobacteria</taxon>
        <taxon>Vibrionales</taxon>
        <taxon>Vibrionaceae</taxon>
        <taxon>Vibrio</taxon>
    </lineage>
</organism>
<evidence type="ECO:0000259" key="4">
    <source>
        <dbReference type="Pfam" id="PF00440"/>
    </source>
</evidence>
<dbReference type="InterPro" id="IPR001647">
    <property type="entry name" value="HTH_TetR"/>
</dbReference>
<comment type="caution">
    <text evidence="6">The sequence shown here is derived from an EMBL/GenBank/DDBJ whole genome shotgun (WGS) entry which is preliminary data.</text>
</comment>
<keyword evidence="3" id="KW-0804">Transcription</keyword>
<evidence type="ECO:0000256" key="2">
    <source>
        <dbReference type="ARBA" id="ARBA00023125"/>
    </source>
</evidence>
<dbReference type="Proteomes" id="UP000462621">
    <property type="component" value="Unassembled WGS sequence"/>
</dbReference>